<sequence>MKHHPSDIHTLAGAYPSATSTPTRLRTARRAEAAHPGRDRRRTTDAPRLNGPTATTSLGDRQRRKALPLGLAASLVAAVSFAGLAAWQHQEAQRAEQQTRQAQRSLDVVGDVLAAPDAETVHGKATNGALTTVVTSAGQNKAA</sequence>
<feature type="compositionally biased region" description="Basic and acidic residues" evidence="1">
    <location>
        <begin position="29"/>
        <end position="45"/>
    </location>
</feature>
<comment type="caution">
    <text evidence="3">The sequence shown here is derived from an EMBL/GenBank/DDBJ whole genome shotgun (WGS) entry which is preliminary data.</text>
</comment>
<feature type="transmembrane region" description="Helical" evidence="2">
    <location>
        <begin position="66"/>
        <end position="87"/>
    </location>
</feature>
<dbReference type="Proteomes" id="UP001600424">
    <property type="component" value="Unassembled WGS sequence"/>
</dbReference>
<reference evidence="3 4" key="1">
    <citation type="submission" date="2024-09" db="EMBL/GenBank/DDBJ databases">
        <title>The Natural Products Discovery Center: Release of the First 8490 Sequenced Strains for Exploring Actinobacteria Biosynthetic Diversity.</title>
        <authorList>
            <person name="Kalkreuter E."/>
            <person name="Kautsar S.A."/>
            <person name="Yang D."/>
            <person name="Bader C.D."/>
            <person name="Teijaro C.N."/>
            <person name="Fluegel L."/>
            <person name="Davis C.M."/>
            <person name="Simpson J.R."/>
            <person name="Lauterbach L."/>
            <person name="Steele A.D."/>
            <person name="Gui C."/>
            <person name="Meng S."/>
            <person name="Li G."/>
            <person name="Viehrig K."/>
            <person name="Ye F."/>
            <person name="Su P."/>
            <person name="Kiefer A.F."/>
            <person name="Nichols A."/>
            <person name="Cepeda A.J."/>
            <person name="Yan W."/>
            <person name="Fan B."/>
            <person name="Jiang Y."/>
            <person name="Adhikari A."/>
            <person name="Zheng C.-J."/>
            <person name="Schuster L."/>
            <person name="Cowan T.M."/>
            <person name="Smanski M.J."/>
            <person name="Chevrette M.G."/>
            <person name="De Carvalho L.P.S."/>
            <person name="Shen B."/>
        </authorList>
    </citation>
    <scope>NUCLEOTIDE SEQUENCE [LARGE SCALE GENOMIC DNA]</scope>
    <source>
        <strain evidence="3 4">NPDC056472</strain>
    </source>
</reference>
<dbReference type="RefSeq" id="WP_386249199.1">
    <property type="nucleotide sequence ID" value="NZ_JBHTRV010000024.1"/>
</dbReference>
<proteinExistence type="predicted"/>
<feature type="region of interest" description="Disordered" evidence="1">
    <location>
        <begin position="1"/>
        <end position="64"/>
    </location>
</feature>
<evidence type="ECO:0000313" key="4">
    <source>
        <dbReference type="Proteomes" id="UP001600424"/>
    </source>
</evidence>
<keyword evidence="2" id="KW-1133">Transmembrane helix</keyword>
<keyword evidence="2" id="KW-0472">Membrane</keyword>
<organism evidence="3 4">
    <name type="scientific">Streptomyces wedmorensis</name>
    <dbReference type="NCBI Taxonomy" id="43759"/>
    <lineage>
        <taxon>Bacteria</taxon>
        <taxon>Bacillati</taxon>
        <taxon>Actinomycetota</taxon>
        <taxon>Actinomycetes</taxon>
        <taxon>Kitasatosporales</taxon>
        <taxon>Streptomycetaceae</taxon>
        <taxon>Streptomyces</taxon>
    </lineage>
</organism>
<keyword evidence="2" id="KW-0812">Transmembrane</keyword>
<gene>
    <name evidence="3" type="ORF">ACFQ63_27925</name>
</gene>
<dbReference type="EMBL" id="JBHTRV010000024">
    <property type="protein sequence ID" value="MFE5983518.1"/>
    <property type="molecule type" value="Genomic_DNA"/>
</dbReference>
<evidence type="ECO:0000313" key="3">
    <source>
        <dbReference type="EMBL" id="MFE5983518.1"/>
    </source>
</evidence>
<keyword evidence="4" id="KW-1185">Reference proteome</keyword>
<evidence type="ECO:0000256" key="1">
    <source>
        <dbReference type="SAM" id="MobiDB-lite"/>
    </source>
</evidence>
<protein>
    <submittedName>
        <fullName evidence="3">Uncharacterized protein</fullName>
    </submittedName>
</protein>
<accession>A0ABW6J0R9</accession>
<evidence type="ECO:0000256" key="2">
    <source>
        <dbReference type="SAM" id="Phobius"/>
    </source>
</evidence>
<name>A0ABW6J0R9_STRWE</name>